<evidence type="ECO:0000256" key="7">
    <source>
        <dbReference type="ARBA" id="ARBA00023186"/>
    </source>
</evidence>
<keyword evidence="11 14" id="KW-0413">Isomerase</keyword>
<keyword evidence="7" id="KW-0143">Chaperone</keyword>
<evidence type="ECO:0000313" key="15">
    <source>
        <dbReference type="Proteomes" id="UP000324159"/>
    </source>
</evidence>
<evidence type="ECO:0000256" key="1">
    <source>
        <dbReference type="ARBA" id="ARBA00004382"/>
    </source>
</evidence>
<dbReference type="Pfam" id="PF13616">
    <property type="entry name" value="Rotamase_3"/>
    <property type="match status" value="1"/>
</dbReference>
<dbReference type="AlphaFoldDB" id="A0A5D3WMT3"/>
<dbReference type="InterPro" id="IPR052029">
    <property type="entry name" value="PpiD_chaperone"/>
</dbReference>
<gene>
    <name evidence="14" type="ORF">EDC39_10537</name>
</gene>
<dbReference type="PANTHER" id="PTHR47529">
    <property type="entry name" value="PEPTIDYL-PROLYL CIS-TRANS ISOMERASE D"/>
    <property type="match status" value="1"/>
</dbReference>
<sequence>MLDIVRTKQKSLLIKLAFAIIILSFVIGYAMLTSPKGNGRDDGPAAVVNGSEISMDDFRQAYGNLYRFYQNIYQERFTPALEKQLNLEQQAFNQLVDRALLLQEAERLDISVTKQEVVDAIAAIPAFQVNGVFNKQQYLQVLGYQRLTPDQFEAMQRQDLLVEKVRRHLRGEVQVTDAEIEDEYRRQNEKVNLAFARFAPSLFEDRVKIDQAELEAFFKERIEDFRLPEKISLRYIVFDPAAYEKDVELKQEAIEKYYRRHMDLFDIPEQVRASHVLIRVPRDADEKTRKEKRKLAEKVLEEAKAGKDFAELARTYSDDKASVAKGGDLGYFKRGTMVAPFEKAAFALQPGELSDIVESPFGYHVIKVTGYIEAGVKPLEDVLDEVKSGLRKELARQLAFEKAMDAYNINRKSGDLDAAARSNGLKIEETPLFTREQAIPGFGLQPDLAGTVFSLEAGKLARPVNLSRGVVLMALKERQESRLPELKEVREAVEKAFRKEHSVELAKAAAEKALAAARKQGRLAGAIGDKRIKIEETGDFARSFGDFVPRLGQNAELAKAAFELTPEAPVADRVFEVGGKFVIVALKAKSPADMTALDEAKKKELRQALTSRRQDEALKRKLDELRKAAVIDVSPALVQRFNLKEE</sequence>
<evidence type="ECO:0000256" key="8">
    <source>
        <dbReference type="ARBA" id="ARBA00038408"/>
    </source>
</evidence>
<keyword evidence="2" id="KW-1003">Cell membrane</keyword>
<keyword evidence="5 12" id="KW-1133">Transmembrane helix</keyword>
<dbReference type="EMBL" id="VNIB01000005">
    <property type="protein sequence ID" value="TYO98675.1"/>
    <property type="molecule type" value="Genomic_DNA"/>
</dbReference>
<dbReference type="SUPFAM" id="SSF109998">
    <property type="entry name" value="Triger factor/SurA peptide-binding domain-like"/>
    <property type="match status" value="1"/>
</dbReference>
<organism evidence="14 15">
    <name type="scientific">Geothermobacter ehrlichii</name>
    <dbReference type="NCBI Taxonomy" id="213224"/>
    <lineage>
        <taxon>Bacteria</taxon>
        <taxon>Pseudomonadati</taxon>
        <taxon>Thermodesulfobacteriota</taxon>
        <taxon>Desulfuromonadia</taxon>
        <taxon>Desulfuromonadales</taxon>
        <taxon>Geothermobacteraceae</taxon>
        <taxon>Geothermobacter</taxon>
    </lineage>
</organism>
<comment type="caution">
    <text evidence="14">The sequence shown here is derived from an EMBL/GenBank/DDBJ whole genome shotgun (WGS) entry which is preliminary data.</text>
</comment>
<dbReference type="InterPro" id="IPR000297">
    <property type="entry name" value="PPIase_PpiC"/>
</dbReference>
<keyword evidence="6 12" id="KW-0472">Membrane</keyword>
<dbReference type="RefSeq" id="WP_148895616.1">
    <property type="nucleotide sequence ID" value="NZ_VNIB01000005.1"/>
</dbReference>
<feature type="domain" description="PpiC" evidence="13">
    <location>
        <begin position="268"/>
        <end position="370"/>
    </location>
</feature>
<evidence type="ECO:0000256" key="9">
    <source>
        <dbReference type="ARBA" id="ARBA00040743"/>
    </source>
</evidence>
<evidence type="ECO:0000256" key="3">
    <source>
        <dbReference type="ARBA" id="ARBA00022519"/>
    </source>
</evidence>
<protein>
    <recommendedName>
        <fullName evidence="9">Periplasmic chaperone PpiD</fullName>
    </recommendedName>
    <alternativeName>
        <fullName evidence="10">Periplasmic folding chaperone</fullName>
    </alternativeName>
</protein>
<name>A0A5D3WMT3_9BACT</name>
<dbReference type="SUPFAM" id="SSF54534">
    <property type="entry name" value="FKBP-like"/>
    <property type="match status" value="1"/>
</dbReference>
<proteinExistence type="inferred from homology"/>
<keyword evidence="11" id="KW-0697">Rotamase</keyword>
<dbReference type="Gene3D" id="1.10.4030.10">
    <property type="entry name" value="Porin chaperone SurA, peptide-binding domain"/>
    <property type="match status" value="1"/>
</dbReference>
<evidence type="ECO:0000313" key="14">
    <source>
        <dbReference type="EMBL" id="TYO98675.1"/>
    </source>
</evidence>
<comment type="similarity">
    <text evidence="8">Belongs to the PpiD chaperone family.</text>
</comment>
<keyword evidence="15" id="KW-1185">Reference proteome</keyword>
<evidence type="ECO:0000256" key="11">
    <source>
        <dbReference type="PROSITE-ProRule" id="PRU00278"/>
    </source>
</evidence>
<dbReference type="PROSITE" id="PS01096">
    <property type="entry name" value="PPIC_PPIASE_1"/>
    <property type="match status" value="1"/>
</dbReference>
<evidence type="ECO:0000256" key="4">
    <source>
        <dbReference type="ARBA" id="ARBA00022692"/>
    </source>
</evidence>
<evidence type="ECO:0000256" key="10">
    <source>
        <dbReference type="ARBA" id="ARBA00042775"/>
    </source>
</evidence>
<dbReference type="GO" id="GO:0005886">
    <property type="term" value="C:plasma membrane"/>
    <property type="evidence" value="ECO:0007669"/>
    <property type="project" value="UniProtKB-SubCell"/>
</dbReference>
<dbReference type="Pfam" id="PF13145">
    <property type="entry name" value="Rotamase_2"/>
    <property type="match status" value="1"/>
</dbReference>
<evidence type="ECO:0000256" key="12">
    <source>
        <dbReference type="SAM" id="Phobius"/>
    </source>
</evidence>
<dbReference type="Pfam" id="PF13624">
    <property type="entry name" value="SurA_N_3"/>
    <property type="match status" value="1"/>
</dbReference>
<dbReference type="GO" id="GO:0003755">
    <property type="term" value="F:peptidyl-prolyl cis-trans isomerase activity"/>
    <property type="evidence" value="ECO:0007669"/>
    <property type="project" value="UniProtKB-KW"/>
</dbReference>
<evidence type="ECO:0000256" key="2">
    <source>
        <dbReference type="ARBA" id="ARBA00022475"/>
    </source>
</evidence>
<feature type="transmembrane region" description="Helical" evidence="12">
    <location>
        <begin position="12"/>
        <end position="32"/>
    </location>
</feature>
<dbReference type="Gene3D" id="3.10.50.40">
    <property type="match status" value="2"/>
</dbReference>
<dbReference type="InterPro" id="IPR046357">
    <property type="entry name" value="PPIase_dom_sf"/>
</dbReference>
<keyword evidence="3" id="KW-0997">Cell inner membrane</keyword>
<evidence type="ECO:0000256" key="5">
    <source>
        <dbReference type="ARBA" id="ARBA00022989"/>
    </source>
</evidence>
<evidence type="ECO:0000256" key="6">
    <source>
        <dbReference type="ARBA" id="ARBA00023136"/>
    </source>
</evidence>
<accession>A0A5D3WMT3</accession>
<dbReference type="InterPro" id="IPR027304">
    <property type="entry name" value="Trigger_fact/SurA_dom_sf"/>
</dbReference>
<dbReference type="PROSITE" id="PS50198">
    <property type="entry name" value="PPIC_PPIASE_2"/>
    <property type="match status" value="1"/>
</dbReference>
<keyword evidence="4 12" id="KW-0812">Transmembrane</keyword>
<dbReference type="PANTHER" id="PTHR47529:SF1">
    <property type="entry name" value="PERIPLASMIC CHAPERONE PPID"/>
    <property type="match status" value="1"/>
</dbReference>
<reference evidence="14 15" key="1">
    <citation type="submission" date="2019-07" db="EMBL/GenBank/DDBJ databases">
        <title>Genomic Encyclopedia of Type Strains, Phase IV (KMG-IV): sequencing the most valuable type-strain genomes for metagenomic binning, comparative biology and taxonomic classification.</title>
        <authorList>
            <person name="Goeker M."/>
        </authorList>
    </citation>
    <scope>NUCLEOTIDE SEQUENCE [LARGE SCALE GENOMIC DNA]</scope>
    <source>
        <strain evidence="14 15">SS015</strain>
    </source>
</reference>
<comment type="subcellular location">
    <subcellularLocation>
        <location evidence="1">Cell inner membrane</location>
        <topology evidence="1">Single-pass type II membrane protein</topology>
        <orientation evidence="1">Periplasmic side</orientation>
    </subcellularLocation>
</comment>
<dbReference type="Proteomes" id="UP000324159">
    <property type="component" value="Unassembled WGS sequence"/>
</dbReference>
<evidence type="ECO:0000259" key="13">
    <source>
        <dbReference type="PROSITE" id="PS50198"/>
    </source>
</evidence>
<dbReference type="OrthoDB" id="9812372at2"/>
<dbReference type="InterPro" id="IPR023058">
    <property type="entry name" value="PPIase_PpiC_CS"/>
</dbReference>